<keyword evidence="4" id="KW-1185">Reference proteome</keyword>
<dbReference type="Gene3D" id="3.30.160.60">
    <property type="entry name" value="Classic Zinc Finger"/>
    <property type="match status" value="1"/>
</dbReference>
<accession>A0AAE1HGL9</accession>
<evidence type="ECO:0000259" key="2">
    <source>
        <dbReference type="PROSITE" id="PS00028"/>
    </source>
</evidence>
<comment type="caution">
    <text evidence="3">The sequence shown here is derived from an EMBL/GenBank/DDBJ whole genome shotgun (WGS) entry which is preliminary data.</text>
</comment>
<reference evidence="3" key="2">
    <citation type="journal article" date="2023" name="BMC Genomics">
        <title>Pest status, molecular evolution, and epigenetic factors derived from the genome assembly of Frankliniella fusca, a thysanopteran phytovirus vector.</title>
        <authorList>
            <person name="Catto M.A."/>
            <person name="Labadie P.E."/>
            <person name="Jacobson A.L."/>
            <person name="Kennedy G.G."/>
            <person name="Srinivasan R."/>
            <person name="Hunt B.G."/>
        </authorList>
    </citation>
    <scope>NUCLEOTIDE SEQUENCE</scope>
    <source>
        <strain evidence="3">PL_HMW_Pooled</strain>
    </source>
</reference>
<feature type="compositionally biased region" description="Low complexity" evidence="1">
    <location>
        <begin position="85"/>
        <end position="106"/>
    </location>
</feature>
<dbReference type="EMBL" id="JAHWGI010001023">
    <property type="protein sequence ID" value="KAK3920833.1"/>
    <property type="molecule type" value="Genomic_DNA"/>
</dbReference>
<dbReference type="AlphaFoldDB" id="A0AAE1HGL9"/>
<gene>
    <name evidence="3" type="ORF">KUF71_010070</name>
</gene>
<dbReference type="Proteomes" id="UP001219518">
    <property type="component" value="Unassembled WGS sequence"/>
</dbReference>
<dbReference type="SMART" id="SM00355">
    <property type="entry name" value="ZnF_C2H2"/>
    <property type="match status" value="2"/>
</dbReference>
<dbReference type="PROSITE" id="PS00028">
    <property type="entry name" value="ZINC_FINGER_C2H2_1"/>
    <property type="match status" value="1"/>
</dbReference>
<sequence length="545" mass="62209">MPRQRDRKQGIPPEAAPLLTAAGMKFAGGEEVAVAPPQRHALPRQTMKTEMMGIKKRDSQNMSQDLFADSDPDDPWAFNTPLEFSGVSGASSSPSQRSGPSSQQGPADPTVLKPPTALLLPASTSVELVTTPQSYQCSKCKKKPYKTFRGFKNHMADKHNETVTETSFNQPADSAPIPRPTERQKGLFKCSECQAELATRKGFLNHRASHRVKEANNRKPNASEFKEQALHPTIDTVVKEILAEPAYDDVKAKILQEFSDKIGTPEWNSFIFDLVDIICSFVCEQQTKLLPMNQYEVAQSKLNSYLNTQSDQLREKFMAIVCENSNNTHTNRLIFRIATKLLSQIQMWVVKKMSCAVNVDQPQVSESLSELEEKSFARELGHFLRKRFRKYKYFSLVYCACLKETFVDGQHPISTHEFLNEKNWFSGEEKCIEPSDTALQFFKAVEIIIRTNKEVTIAEDIIEIIFERNTILDHWFYLTNSHISEQESLLFMRDLLTYFLRMSLLFEEKRLNREEDAAIQANAAALRTHLQHNYCERDDTSENVE</sequence>
<name>A0AAE1HGL9_9NEOP</name>
<organism evidence="3 4">
    <name type="scientific">Frankliniella fusca</name>
    <dbReference type="NCBI Taxonomy" id="407009"/>
    <lineage>
        <taxon>Eukaryota</taxon>
        <taxon>Metazoa</taxon>
        <taxon>Ecdysozoa</taxon>
        <taxon>Arthropoda</taxon>
        <taxon>Hexapoda</taxon>
        <taxon>Insecta</taxon>
        <taxon>Pterygota</taxon>
        <taxon>Neoptera</taxon>
        <taxon>Paraneoptera</taxon>
        <taxon>Thysanoptera</taxon>
        <taxon>Terebrantia</taxon>
        <taxon>Thripoidea</taxon>
        <taxon>Thripidae</taxon>
        <taxon>Frankliniella</taxon>
    </lineage>
</organism>
<evidence type="ECO:0000256" key="1">
    <source>
        <dbReference type="SAM" id="MobiDB-lite"/>
    </source>
</evidence>
<proteinExistence type="predicted"/>
<feature type="region of interest" description="Disordered" evidence="1">
    <location>
        <begin position="1"/>
        <end position="115"/>
    </location>
</feature>
<evidence type="ECO:0000313" key="3">
    <source>
        <dbReference type="EMBL" id="KAK3920833.1"/>
    </source>
</evidence>
<reference evidence="3" key="1">
    <citation type="submission" date="2021-07" db="EMBL/GenBank/DDBJ databases">
        <authorList>
            <person name="Catto M.A."/>
            <person name="Jacobson A."/>
            <person name="Kennedy G."/>
            <person name="Labadie P."/>
            <person name="Hunt B.G."/>
            <person name="Srinivasan R."/>
        </authorList>
    </citation>
    <scope>NUCLEOTIDE SEQUENCE</scope>
    <source>
        <strain evidence="3">PL_HMW_Pooled</strain>
        <tissue evidence="3">Head</tissue>
    </source>
</reference>
<protein>
    <submittedName>
        <fullName evidence="3">Zinc finger protein 423</fullName>
    </submittedName>
</protein>
<feature type="domain" description="C2H2-type" evidence="2">
    <location>
        <begin position="190"/>
        <end position="210"/>
    </location>
</feature>
<dbReference type="InterPro" id="IPR013087">
    <property type="entry name" value="Znf_C2H2_type"/>
</dbReference>
<evidence type="ECO:0000313" key="4">
    <source>
        <dbReference type="Proteomes" id="UP001219518"/>
    </source>
</evidence>